<organism evidence="1">
    <name type="scientific">Tanacetum cinerariifolium</name>
    <name type="common">Dalmatian daisy</name>
    <name type="synonym">Chrysanthemum cinerariifolium</name>
    <dbReference type="NCBI Taxonomy" id="118510"/>
    <lineage>
        <taxon>Eukaryota</taxon>
        <taxon>Viridiplantae</taxon>
        <taxon>Streptophyta</taxon>
        <taxon>Embryophyta</taxon>
        <taxon>Tracheophyta</taxon>
        <taxon>Spermatophyta</taxon>
        <taxon>Magnoliopsida</taxon>
        <taxon>eudicotyledons</taxon>
        <taxon>Gunneridae</taxon>
        <taxon>Pentapetalae</taxon>
        <taxon>asterids</taxon>
        <taxon>campanulids</taxon>
        <taxon>Asterales</taxon>
        <taxon>Asteraceae</taxon>
        <taxon>Asteroideae</taxon>
        <taxon>Anthemideae</taxon>
        <taxon>Anthemidinae</taxon>
        <taxon>Tanacetum</taxon>
    </lineage>
</organism>
<sequence length="217" mass="25067">MRSEKSLSSRKSHDTGASCVMVMEEMSILRGRKSVPGMNSSEREMERGYYSAFTQSDGFADKDNLNHVYKLKKALYGLKQAPRVCDRVDTPIIEKSKLDEDPQGKAVDPTHYRGMLTDYGLGFNKNPMYCDNKSAIAICYNNVQHSRSKRINIRFHFIREQVENEVVELYFINTTYQLAGIFTKSLCRERMEFLINKQGMRSFTLETLKQLANETKE</sequence>
<protein>
    <submittedName>
        <fullName evidence="1">Retrotransposon protein, putative, unclassified</fullName>
    </submittedName>
</protein>
<reference evidence="1" key="1">
    <citation type="journal article" date="2019" name="Sci. Rep.">
        <title>Draft genome of Tanacetum cinerariifolium, the natural source of mosquito coil.</title>
        <authorList>
            <person name="Yamashiro T."/>
            <person name="Shiraishi A."/>
            <person name="Satake H."/>
            <person name="Nakayama K."/>
        </authorList>
    </citation>
    <scope>NUCLEOTIDE SEQUENCE</scope>
</reference>
<dbReference type="AlphaFoldDB" id="A0A699K0U7"/>
<evidence type="ECO:0000313" key="1">
    <source>
        <dbReference type="EMBL" id="GFA64282.1"/>
    </source>
</evidence>
<accession>A0A699K0U7</accession>
<name>A0A699K0U7_TANCI</name>
<gene>
    <name evidence="1" type="ORF">Tci_636254</name>
</gene>
<dbReference type="EMBL" id="BKCJ010460622">
    <property type="protein sequence ID" value="GFA64282.1"/>
    <property type="molecule type" value="Genomic_DNA"/>
</dbReference>
<proteinExistence type="predicted"/>
<comment type="caution">
    <text evidence="1">The sequence shown here is derived from an EMBL/GenBank/DDBJ whole genome shotgun (WGS) entry which is preliminary data.</text>
</comment>
<dbReference type="CDD" id="cd09272">
    <property type="entry name" value="RNase_HI_RT_Ty1"/>
    <property type="match status" value="1"/>
</dbReference>